<dbReference type="Pfam" id="PF07607">
    <property type="entry name" value="DUF1570"/>
    <property type="match status" value="1"/>
</dbReference>
<evidence type="ECO:0000313" key="3">
    <source>
        <dbReference type="EMBL" id="KAA1258557.1"/>
    </source>
</evidence>
<proteinExistence type="predicted"/>
<dbReference type="Gene3D" id="1.10.390.10">
    <property type="entry name" value="Neutral Protease Domain 2"/>
    <property type="match status" value="1"/>
</dbReference>
<accession>A0A5B1CBR7</accession>
<dbReference type="AlphaFoldDB" id="A0A5B1CBR7"/>
<evidence type="ECO:0000256" key="1">
    <source>
        <dbReference type="SAM" id="SignalP"/>
    </source>
</evidence>
<dbReference type="InterPro" id="IPR011464">
    <property type="entry name" value="DUF1570"/>
</dbReference>
<protein>
    <recommendedName>
        <fullName evidence="2">DUF1570 domain-containing protein</fullName>
    </recommendedName>
</protein>
<dbReference type="Proteomes" id="UP000322699">
    <property type="component" value="Unassembled WGS sequence"/>
</dbReference>
<feature type="chain" id="PRO_5023031064" description="DUF1570 domain-containing protein" evidence="1">
    <location>
        <begin position="25"/>
        <end position="363"/>
    </location>
</feature>
<evidence type="ECO:0000259" key="2">
    <source>
        <dbReference type="Pfam" id="PF07607"/>
    </source>
</evidence>
<keyword evidence="4" id="KW-1185">Reference proteome</keyword>
<gene>
    <name evidence="3" type="ORF">LF1_10770</name>
</gene>
<dbReference type="InterPro" id="IPR027268">
    <property type="entry name" value="Peptidase_M4/M1_CTD_sf"/>
</dbReference>
<dbReference type="RefSeq" id="WP_084422215.1">
    <property type="nucleotide sequence ID" value="NZ_LWSK01000001.1"/>
</dbReference>
<feature type="signal peptide" evidence="1">
    <location>
        <begin position="1"/>
        <end position="24"/>
    </location>
</feature>
<dbReference type="EMBL" id="VRLW01000001">
    <property type="protein sequence ID" value="KAA1258557.1"/>
    <property type="molecule type" value="Genomic_DNA"/>
</dbReference>
<sequence precursor="true">MTNLNLTRVCLLCACILACNSANTAPAVGPPGMVEFFASGKTRQGLKLLDVTGEMIVLGRDGWMHSFNPADKKYQVRTIEDEYSPIEVSQMRTELGGEFGNQFEIKSTKNFLLVQPKGRGNKWSNLFEQSHRAFTSYMTRRGVNVRQGNFPMVAVVMPDEAAMYREFKRIGIQMNRVAGVYAGQSNRVITHDGGRQDFIAATVRHEAAHQSAFNSGVHSRLTDTPKWISEGIGQMFETAGMTNAATGASREERINRDSLTFIKRTYKGRSDTDFSADVMELLSGDTMFDNPRTVSKAYAVAWAMMFYLGEREPKHFAQLLNKTATRPPFRNYPRKDRINDVERILGCDTFEFSKRVSWYVHGL</sequence>
<name>A0A5B1CBR7_9BACT</name>
<evidence type="ECO:0000313" key="4">
    <source>
        <dbReference type="Proteomes" id="UP000322699"/>
    </source>
</evidence>
<organism evidence="3 4">
    <name type="scientific">Rubripirellula obstinata</name>
    <dbReference type="NCBI Taxonomy" id="406547"/>
    <lineage>
        <taxon>Bacteria</taxon>
        <taxon>Pseudomonadati</taxon>
        <taxon>Planctomycetota</taxon>
        <taxon>Planctomycetia</taxon>
        <taxon>Pirellulales</taxon>
        <taxon>Pirellulaceae</taxon>
        <taxon>Rubripirellula</taxon>
    </lineage>
</organism>
<keyword evidence="1" id="KW-0732">Signal</keyword>
<feature type="domain" description="DUF1570" evidence="2">
    <location>
        <begin position="200"/>
        <end position="329"/>
    </location>
</feature>
<dbReference type="OrthoDB" id="291356at2"/>
<comment type="caution">
    <text evidence="3">The sequence shown here is derived from an EMBL/GenBank/DDBJ whole genome shotgun (WGS) entry which is preliminary data.</text>
</comment>
<reference evidence="3 4" key="1">
    <citation type="submission" date="2019-08" db="EMBL/GenBank/DDBJ databases">
        <title>Deep-cultivation of Planctomycetes and their phenomic and genomic characterization uncovers novel biology.</title>
        <authorList>
            <person name="Wiegand S."/>
            <person name="Jogler M."/>
            <person name="Boedeker C."/>
            <person name="Pinto D."/>
            <person name="Vollmers J."/>
            <person name="Rivas-Marin E."/>
            <person name="Kohn T."/>
            <person name="Peeters S.H."/>
            <person name="Heuer A."/>
            <person name="Rast P."/>
            <person name="Oberbeckmann S."/>
            <person name="Bunk B."/>
            <person name="Jeske O."/>
            <person name="Meyerdierks A."/>
            <person name="Storesund J.E."/>
            <person name="Kallscheuer N."/>
            <person name="Luecker S."/>
            <person name="Lage O.M."/>
            <person name="Pohl T."/>
            <person name="Merkel B.J."/>
            <person name="Hornburger P."/>
            <person name="Mueller R.-W."/>
            <person name="Bruemmer F."/>
            <person name="Labrenz M."/>
            <person name="Spormann A.M."/>
            <person name="Op Den Camp H."/>
            <person name="Overmann J."/>
            <person name="Amann R."/>
            <person name="Jetten M.S.M."/>
            <person name="Mascher T."/>
            <person name="Medema M.H."/>
            <person name="Devos D.P."/>
            <person name="Kaster A.-K."/>
            <person name="Ovreas L."/>
            <person name="Rohde M."/>
            <person name="Galperin M.Y."/>
            <person name="Jogler C."/>
        </authorList>
    </citation>
    <scope>NUCLEOTIDE SEQUENCE [LARGE SCALE GENOMIC DNA]</scope>
    <source>
        <strain evidence="3 4">LF1</strain>
    </source>
</reference>